<dbReference type="RefSeq" id="WP_107494266.1">
    <property type="nucleotide sequence ID" value="NZ_PZKC01000012.1"/>
</dbReference>
<dbReference type="Proteomes" id="UP000241193">
    <property type="component" value="Unassembled WGS sequence"/>
</dbReference>
<dbReference type="PANTHER" id="PTHR42704:SF17">
    <property type="entry name" value="RIBULOSE BISPHOSPHATE CARBOXYLASE LARGE CHAIN"/>
    <property type="match status" value="1"/>
</dbReference>
<evidence type="ECO:0000313" key="2">
    <source>
        <dbReference type="EMBL" id="PTD95484.1"/>
    </source>
</evidence>
<dbReference type="PANTHER" id="PTHR42704">
    <property type="entry name" value="RIBULOSE BISPHOSPHATE CARBOXYLASE"/>
    <property type="match status" value="1"/>
</dbReference>
<feature type="domain" description="Ribulose bisphosphate carboxylase large subunit C-terminal" evidence="1">
    <location>
        <begin position="122"/>
        <end position="341"/>
    </location>
</feature>
<proteinExistence type="predicted"/>
<dbReference type="Gene3D" id="3.20.20.110">
    <property type="entry name" value="Ribulose bisphosphate carboxylase, large subunit, C-terminal domain"/>
    <property type="match status" value="1"/>
</dbReference>
<dbReference type="SUPFAM" id="SSF54966">
    <property type="entry name" value="RuBisCO, large subunit, small (N-terminal) domain"/>
    <property type="match status" value="1"/>
</dbReference>
<dbReference type="SFLD" id="SFLDS00014">
    <property type="entry name" value="RuBisCO"/>
    <property type="match status" value="1"/>
</dbReference>
<dbReference type="GO" id="GO:0000287">
    <property type="term" value="F:magnesium ion binding"/>
    <property type="evidence" value="ECO:0007669"/>
    <property type="project" value="InterPro"/>
</dbReference>
<dbReference type="SUPFAM" id="SSF51649">
    <property type="entry name" value="RuBisCo, C-terminal domain"/>
    <property type="match status" value="1"/>
</dbReference>
<dbReference type="InterPro" id="IPR000685">
    <property type="entry name" value="RuBisCO_lsu_C"/>
</dbReference>
<dbReference type="Pfam" id="PF00016">
    <property type="entry name" value="RuBisCO_large"/>
    <property type="match status" value="1"/>
</dbReference>
<organism evidence="2 3">
    <name type="scientific">Pseudothauera lacus</name>
    <dbReference type="NCBI Taxonomy" id="2136175"/>
    <lineage>
        <taxon>Bacteria</taxon>
        <taxon>Pseudomonadati</taxon>
        <taxon>Pseudomonadota</taxon>
        <taxon>Betaproteobacteria</taxon>
        <taxon>Rhodocyclales</taxon>
        <taxon>Zoogloeaceae</taxon>
        <taxon>Pseudothauera</taxon>
    </lineage>
</organism>
<accession>A0A2T4ICH1</accession>
<dbReference type="SFLD" id="SFLDG00301">
    <property type="entry name" value="RuBisCO-like_proteins"/>
    <property type="match status" value="1"/>
</dbReference>
<gene>
    <name evidence="2" type="ORF">C8261_13565</name>
</gene>
<dbReference type="GO" id="GO:0015977">
    <property type="term" value="P:carbon fixation"/>
    <property type="evidence" value="ECO:0007669"/>
    <property type="project" value="InterPro"/>
</dbReference>
<dbReference type="InterPro" id="IPR033966">
    <property type="entry name" value="RuBisCO"/>
</dbReference>
<reference evidence="2 3" key="2">
    <citation type="submission" date="2018-04" db="EMBL/GenBank/DDBJ databases">
        <title>Thauera lacus sp. nov., isolated from an saline lake in Inner Mongolia, China.</title>
        <authorList>
            <person name="Liang Q.-Y."/>
        </authorList>
    </citation>
    <scope>NUCLEOTIDE SEQUENCE [LARGE SCALE GENOMIC DNA]</scope>
    <source>
        <strain evidence="2 3">D20</strain>
    </source>
</reference>
<reference evidence="2 3" key="1">
    <citation type="submission" date="2018-03" db="EMBL/GenBank/DDBJ databases">
        <authorList>
            <person name="Keele B.F."/>
        </authorList>
    </citation>
    <scope>NUCLEOTIDE SEQUENCE [LARGE SCALE GENOMIC DNA]</scope>
    <source>
        <strain evidence="2 3">D20</strain>
    </source>
</reference>
<comment type="caution">
    <text evidence="2">The sequence shown here is derived from an EMBL/GenBank/DDBJ whole genome shotgun (WGS) entry which is preliminary data.</text>
</comment>
<dbReference type="InterPro" id="IPR036376">
    <property type="entry name" value="RuBisCO_lsu_C_sf"/>
</dbReference>
<keyword evidence="3" id="KW-1185">Reference proteome</keyword>
<dbReference type="EMBL" id="PZKC01000012">
    <property type="protein sequence ID" value="PTD95484.1"/>
    <property type="molecule type" value="Genomic_DNA"/>
</dbReference>
<evidence type="ECO:0000313" key="3">
    <source>
        <dbReference type="Proteomes" id="UP000241193"/>
    </source>
</evidence>
<dbReference type="AlphaFoldDB" id="A0A2T4ICH1"/>
<protein>
    <submittedName>
        <fullName evidence="2">Ribulose 1,5-bisphosphate carboxylase</fullName>
    </submittedName>
</protein>
<dbReference type="GO" id="GO:0016984">
    <property type="term" value="F:ribulose-bisphosphate carboxylase activity"/>
    <property type="evidence" value="ECO:0007669"/>
    <property type="project" value="InterPro"/>
</dbReference>
<evidence type="ECO:0000259" key="1">
    <source>
        <dbReference type="Pfam" id="PF00016"/>
    </source>
</evidence>
<dbReference type="InterPro" id="IPR036422">
    <property type="entry name" value="RuBisCO_lsu_N_sf"/>
</dbReference>
<dbReference type="OrthoDB" id="9770811at2"/>
<sequence length="364" mass="37385">MNRLQASYRIRASAAAIDARARALAIEQSVEMPPAAITEQRIHDEVVARVEDIAADGPGHFRVTLGIAMETTGGEAGQLLNMLFGNCSLQEEVSLVDVDLPEAALRAFGGPSHGTGGLRALCGATARPLTCSALKPQGSSPAALAALAGTLAAAGIDFIKDDHGLADQHSAPFAARVAAVQGAIDAANRASGRQCVYVPNISGGPLRIGEQLRAAREAGVRMVMLAPMISGLGAVQEIAASGLAVMAHPALGGAARIAPATLIGKLFRLAGADAVIYPNHGGRFGYTAASCQDIADAARRPWGGLRPAMPVPAGGMSPARVEEMVGFYGREVMLLIGGALLEAADLRTAAGDFVRRVHALENTP</sequence>
<name>A0A2T4ICH1_9RHOO</name>
<dbReference type="Gene3D" id="3.30.70.150">
    <property type="entry name" value="RuBisCO large subunit, N-terminal domain"/>
    <property type="match status" value="1"/>
</dbReference>